<accession>A0A484KSI8</accession>
<dbReference type="AlphaFoldDB" id="A0A484KSI8"/>
<evidence type="ECO:0000313" key="1">
    <source>
        <dbReference type="EMBL" id="VFQ66934.1"/>
    </source>
</evidence>
<sequence>MGNIKAWFDTFHFIVHNNGFVHQAKRGKLLPPGLVALGLGNEGLILDTLDKRGEYTVAVSFVRGRRSSEIESPEVSPENLQNLHYASRDNGAELFLEDRIGEPQIAWDWIEQTAQVLEDLNVPMDNYARLASQLLRKEAYEWWKRTDESAGTPKPWTWAHFEWAFK</sequence>
<evidence type="ECO:0000313" key="2">
    <source>
        <dbReference type="Proteomes" id="UP000595140"/>
    </source>
</evidence>
<organism evidence="1 2">
    <name type="scientific">Cuscuta campestris</name>
    <dbReference type="NCBI Taxonomy" id="132261"/>
    <lineage>
        <taxon>Eukaryota</taxon>
        <taxon>Viridiplantae</taxon>
        <taxon>Streptophyta</taxon>
        <taxon>Embryophyta</taxon>
        <taxon>Tracheophyta</taxon>
        <taxon>Spermatophyta</taxon>
        <taxon>Magnoliopsida</taxon>
        <taxon>eudicotyledons</taxon>
        <taxon>Gunneridae</taxon>
        <taxon>Pentapetalae</taxon>
        <taxon>asterids</taxon>
        <taxon>lamiids</taxon>
        <taxon>Solanales</taxon>
        <taxon>Convolvulaceae</taxon>
        <taxon>Cuscuteae</taxon>
        <taxon>Cuscuta</taxon>
        <taxon>Cuscuta subgen. Grammica</taxon>
        <taxon>Cuscuta sect. Cleistogrammica</taxon>
    </lineage>
</organism>
<dbReference type="OrthoDB" id="277832at2759"/>
<dbReference type="EMBL" id="OOIL02000560">
    <property type="protein sequence ID" value="VFQ66934.1"/>
    <property type="molecule type" value="Genomic_DNA"/>
</dbReference>
<gene>
    <name evidence="1" type="ORF">CCAM_LOCUS8710</name>
</gene>
<reference evidence="1 2" key="1">
    <citation type="submission" date="2018-04" db="EMBL/GenBank/DDBJ databases">
        <authorList>
            <person name="Vogel A."/>
        </authorList>
    </citation>
    <scope>NUCLEOTIDE SEQUENCE [LARGE SCALE GENOMIC DNA]</scope>
</reference>
<keyword evidence="2" id="KW-1185">Reference proteome</keyword>
<name>A0A484KSI8_9ASTE</name>
<protein>
    <recommendedName>
        <fullName evidence="3">Retrotransposon gag domain-containing protein</fullName>
    </recommendedName>
</protein>
<proteinExistence type="predicted"/>
<evidence type="ECO:0008006" key="3">
    <source>
        <dbReference type="Google" id="ProtNLM"/>
    </source>
</evidence>
<dbReference type="Proteomes" id="UP000595140">
    <property type="component" value="Unassembled WGS sequence"/>
</dbReference>